<keyword evidence="2" id="KW-1185">Reference proteome</keyword>
<gene>
    <name evidence="1" type="ORF">BMF94_3962</name>
</gene>
<sequence length="465" mass="50160">MPDASDAVTEGIRCLALVKDPASLAALLTQSGATLAGPWLGPLPPCVFAQVLQHVFHGPVPLRIRMQTAARLARVCKTWKPAVEAAAFSLLQFDVQDRDVLAHFDPRHGNWRGGLQHVQGVKLEKADSSAAVLASMAASLLRDLPIRIPDLGGTARPSSPSLGPEQVKRVASVLAECPKMEYFDADTAAAAVLPHLTARYKHLTRVWPRLRAIAMTWTHSLDDLFAVLQKVSQLETLESVKLSVYPPVATSDGHRVSGKANARVQALPRLKELSVKASSGVKGLWDAAAMLIRPTRNWRWSRCKSIANLELSNLRADTDLGKVLLPQLTRLGGTPVRLLKIDIEPCSLFLGASEPMPSASKLLDKVPATIHVVDATCAAYGQPASFAFDDRLAAILARPVSHSLAVADDGTFVPTTGEQPPGQIVAMHTDGPLPFLKFFVRFADLASQFIISEWSRADLPDLAGL</sequence>
<dbReference type="AlphaFoldDB" id="A0A2S5B877"/>
<comment type="caution">
    <text evidence="1">The sequence shown here is derived from an EMBL/GenBank/DDBJ whole genome shotgun (WGS) entry which is preliminary data.</text>
</comment>
<accession>A0A2S5B877</accession>
<evidence type="ECO:0008006" key="3">
    <source>
        <dbReference type="Google" id="ProtNLM"/>
    </source>
</evidence>
<name>A0A2S5B877_9BASI</name>
<proteinExistence type="predicted"/>
<dbReference type="EMBL" id="PJQD01000043">
    <property type="protein sequence ID" value="POY72976.1"/>
    <property type="molecule type" value="Genomic_DNA"/>
</dbReference>
<dbReference type="Proteomes" id="UP000237144">
    <property type="component" value="Unassembled WGS sequence"/>
</dbReference>
<reference evidence="1 2" key="1">
    <citation type="journal article" date="2018" name="Front. Microbiol.">
        <title>Prospects for Fungal Bioremediation of Acidic Radioactive Waste Sites: Characterization and Genome Sequence of Rhodotorula taiwanensis MD1149.</title>
        <authorList>
            <person name="Tkavc R."/>
            <person name="Matrosova V.Y."/>
            <person name="Grichenko O.E."/>
            <person name="Gostincar C."/>
            <person name="Volpe R.P."/>
            <person name="Klimenkova P."/>
            <person name="Gaidamakova E.K."/>
            <person name="Zhou C.E."/>
            <person name="Stewart B.J."/>
            <person name="Lyman M.G."/>
            <person name="Malfatti S.A."/>
            <person name="Rubinfeld B."/>
            <person name="Courtot M."/>
            <person name="Singh J."/>
            <person name="Dalgard C.L."/>
            <person name="Hamilton T."/>
            <person name="Frey K.G."/>
            <person name="Gunde-Cimerman N."/>
            <person name="Dugan L."/>
            <person name="Daly M.J."/>
        </authorList>
    </citation>
    <scope>NUCLEOTIDE SEQUENCE [LARGE SCALE GENOMIC DNA]</scope>
    <source>
        <strain evidence="1 2">MD1149</strain>
    </source>
</reference>
<evidence type="ECO:0000313" key="1">
    <source>
        <dbReference type="EMBL" id="POY72976.1"/>
    </source>
</evidence>
<protein>
    <recommendedName>
        <fullName evidence="3">F-box domain-containing protein</fullName>
    </recommendedName>
</protein>
<evidence type="ECO:0000313" key="2">
    <source>
        <dbReference type="Proteomes" id="UP000237144"/>
    </source>
</evidence>
<organism evidence="1 2">
    <name type="scientific">Rhodotorula taiwanensis</name>
    <dbReference type="NCBI Taxonomy" id="741276"/>
    <lineage>
        <taxon>Eukaryota</taxon>
        <taxon>Fungi</taxon>
        <taxon>Dikarya</taxon>
        <taxon>Basidiomycota</taxon>
        <taxon>Pucciniomycotina</taxon>
        <taxon>Microbotryomycetes</taxon>
        <taxon>Sporidiobolales</taxon>
        <taxon>Sporidiobolaceae</taxon>
        <taxon>Rhodotorula</taxon>
    </lineage>
</organism>